<evidence type="ECO:0000313" key="1">
    <source>
        <dbReference type="EMBL" id="ALW85793.1"/>
    </source>
</evidence>
<dbReference type="KEGG" id="hyg:AUC43_12240"/>
<dbReference type="OrthoDB" id="833207at2"/>
<dbReference type="PRINTS" id="PR00411">
    <property type="entry name" value="PNDRDTASEI"/>
</dbReference>
<dbReference type="STRING" id="1411621.AUC43_12240"/>
<reference evidence="1 2" key="1">
    <citation type="submission" date="2015-12" db="EMBL/GenBank/DDBJ databases">
        <authorList>
            <person name="Shamseldin A."/>
            <person name="Moawad H."/>
            <person name="Abd El-Rahim W.M."/>
            <person name="Sadowsky M.J."/>
        </authorList>
    </citation>
    <scope>NUCLEOTIDE SEQUENCE [LARGE SCALE GENOMIC DNA]</scope>
    <source>
        <strain evidence="1 2">DG5B</strain>
    </source>
</reference>
<dbReference type="PANTHER" id="PTHR10668:SF105">
    <property type="entry name" value="DEHYDROGENASE-RELATED"/>
    <property type="match status" value="1"/>
</dbReference>
<dbReference type="Pfam" id="PF13450">
    <property type="entry name" value="NAD_binding_8"/>
    <property type="match status" value="1"/>
</dbReference>
<dbReference type="Gene3D" id="3.50.50.60">
    <property type="entry name" value="FAD/NAD(P)-binding domain"/>
    <property type="match status" value="1"/>
</dbReference>
<dbReference type="InterPro" id="IPR036188">
    <property type="entry name" value="FAD/NAD-bd_sf"/>
</dbReference>
<proteinExistence type="predicted"/>
<keyword evidence="2" id="KW-1185">Reference proteome</keyword>
<organism evidence="1 2">
    <name type="scientific">Hymenobacter sedentarius</name>
    <dbReference type="NCBI Taxonomy" id="1411621"/>
    <lineage>
        <taxon>Bacteria</taxon>
        <taxon>Pseudomonadati</taxon>
        <taxon>Bacteroidota</taxon>
        <taxon>Cytophagia</taxon>
        <taxon>Cytophagales</taxon>
        <taxon>Hymenobacteraceae</taxon>
        <taxon>Hymenobacter</taxon>
    </lineage>
</organism>
<evidence type="ECO:0000313" key="2">
    <source>
        <dbReference type="Proteomes" id="UP000059542"/>
    </source>
</evidence>
<name>A0A0U4BZW1_9BACT</name>
<dbReference type="RefSeq" id="WP_068193833.1">
    <property type="nucleotide sequence ID" value="NZ_CP013909.1"/>
</dbReference>
<dbReference type="EMBL" id="CP013909">
    <property type="protein sequence ID" value="ALW85793.1"/>
    <property type="molecule type" value="Genomic_DNA"/>
</dbReference>
<gene>
    <name evidence="1" type="ORF">AUC43_12240</name>
</gene>
<dbReference type="PANTHER" id="PTHR10668">
    <property type="entry name" value="PHYTOENE DEHYDROGENASE"/>
    <property type="match status" value="1"/>
</dbReference>
<accession>A0A0U4BZW1</accession>
<dbReference type="AlphaFoldDB" id="A0A0U4BZW1"/>
<dbReference type="Proteomes" id="UP000059542">
    <property type="component" value="Chromosome"/>
</dbReference>
<dbReference type="SUPFAM" id="SSF51905">
    <property type="entry name" value="FAD/NAD(P)-binding domain"/>
    <property type="match status" value="1"/>
</dbReference>
<sequence>MSTSAYDAVVVGSGPNGLAAAIALQQAGLAVLLLEGKRELGGGLRTAELTLPGFRHDICSAIHPLAAASPYFQTLPLAQYGLHYLTPPVAAAHPFDDGTAAAVVTSLADTARSLGPDAASYQRLLGPLVESWPNIANDVLAPLHFPKHPLDMARFGLSALQPATLLARRFTGDKARGLLAGMAAHAIQPLSNLTTSAIALVLLIAAHRGGWPLPQGGSQAIADALVAHFRALGGHVETGTFVRSLAQLPPARAVLLDVTPAQLLQIAGHSLSSIYQWQLRRYRYGMGVFKIDWALAEPIPFTAPECAQAGTVHLGNTLEEIAAGERASSRGQHPNRPFVLLAQQSLFDATRAPAGRHTAWAYCHVPNGSRVDMTAAIEGQVERFAPGFRERILARHTFDTAQLEAYNPNYVGGDINGGLLDLSQLFTRPALRASPYRTSQRGLYLCSSATPPGGGVHGLCGYYAARRALRDVFGLPAPPLHGER</sequence>
<protein>
    <submittedName>
        <fullName evidence="1">FAD-dependent oxidoreductase</fullName>
    </submittedName>
</protein>